<gene>
    <name evidence="1" type="ORF">UW55_C0003G0052</name>
</gene>
<reference evidence="1 2" key="1">
    <citation type="journal article" date="2015" name="Nature">
        <title>rRNA introns, odd ribosomes, and small enigmatic genomes across a large radiation of phyla.</title>
        <authorList>
            <person name="Brown C.T."/>
            <person name="Hug L.A."/>
            <person name="Thomas B.C."/>
            <person name="Sharon I."/>
            <person name="Castelle C.J."/>
            <person name="Singh A."/>
            <person name="Wilkins M.J."/>
            <person name="Williams K.H."/>
            <person name="Banfield J.F."/>
        </authorList>
    </citation>
    <scope>NUCLEOTIDE SEQUENCE [LARGE SCALE GENOMIC DNA]</scope>
</reference>
<dbReference type="Proteomes" id="UP000033945">
    <property type="component" value="Unassembled WGS sequence"/>
</dbReference>
<organism evidence="1 2">
    <name type="scientific">Candidatus Giovannonibacteria bacterium GW2011_GWA2_44_26</name>
    <dbReference type="NCBI Taxonomy" id="1618648"/>
    <lineage>
        <taxon>Bacteria</taxon>
        <taxon>Candidatus Giovannoniibacteriota</taxon>
    </lineage>
</organism>
<dbReference type="AlphaFoldDB" id="A0A0G1LUU4"/>
<evidence type="ECO:0000313" key="2">
    <source>
        <dbReference type="Proteomes" id="UP000033945"/>
    </source>
</evidence>
<name>A0A0G1LUU4_9BACT</name>
<evidence type="ECO:0000313" key="1">
    <source>
        <dbReference type="EMBL" id="KKT63484.1"/>
    </source>
</evidence>
<accession>A0A0G1LUU4</accession>
<proteinExistence type="predicted"/>
<comment type="caution">
    <text evidence="1">The sequence shown here is derived from an EMBL/GenBank/DDBJ whole genome shotgun (WGS) entry which is preliminary data.</text>
</comment>
<sequence length="88" mass="10114">MLKNKKTNLRSKLIAYRCISFSCRQVNASPVIKGHSCNSCHGKDNLVKVKITRREFCKLDDHIDGKTISAKSHTRRCKRCGIIFTEEF</sequence>
<dbReference type="EMBL" id="LCIT01000003">
    <property type="protein sequence ID" value="KKT63484.1"/>
    <property type="molecule type" value="Genomic_DNA"/>
</dbReference>
<protein>
    <submittedName>
        <fullName evidence="1">Uncharacterized protein</fullName>
    </submittedName>
</protein>